<dbReference type="AlphaFoldDB" id="A0AA96LY00"/>
<dbReference type="EMBL" id="CP130319">
    <property type="protein sequence ID" value="WNR46600.1"/>
    <property type="molecule type" value="Genomic_DNA"/>
</dbReference>
<organism evidence="1 2">
    <name type="scientific">Paenibacillus roseopurpureus</name>
    <dbReference type="NCBI Taxonomy" id="2918901"/>
    <lineage>
        <taxon>Bacteria</taxon>
        <taxon>Bacillati</taxon>
        <taxon>Bacillota</taxon>
        <taxon>Bacilli</taxon>
        <taxon>Bacillales</taxon>
        <taxon>Paenibacillaceae</taxon>
        <taxon>Paenibacillus</taxon>
    </lineage>
</organism>
<proteinExistence type="predicted"/>
<accession>A0AA96LY00</accession>
<gene>
    <name evidence="1" type="ORF">MJB10_11075</name>
</gene>
<dbReference type="KEGG" id="proo:MJB10_11075"/>
<dbReference type="RefSeq" id="WP_314804799.1">
    <property type="nucleotide sequence ID" value="NZ_CP130319.1"/>
</dbReference>
<evidence type="ECO:0000313" key="1">
    <source>
        <dbReference type="EMBL" id="WNR46600.1"/>
    </source>
</evidence>
<evidence type="ECO:0000313" key="2">
    <source>
        <dbReference type="Proteomes" id="UP001304650"/>
    </source>
</evidence>
<protein>
    <submittedName>
        <fullName evidence="1">Uncharacterized protein</fullName>
    </submittedName>
</protein>
<keyword evidence="2" id="KW-1185">Reference proteome</keyword>
<name>A0AA96LY00_9BACL</name>
<reference evidence="1" key="1">
    <citation type="submission" date="2022-02" db="EMBL/GenBank/DDBJ databases">
        <title>Paenibacillus sp. MBLB1832 Whole Genome Shotgun Sequencing.</title>
        <authorList>
            <person name="Hwang C.Y."/>
            <person name="Cho E.-S."/>
            <person name="Seo M.-J."/>
        </authorList>
    </citation>
    <scope>NUCLEOTIDE SEQUENCE</scope>
    <source>
        <strain evidence="1">MBLB1832</strain>
    </source>
</reference>
<dbReference type="Proteomes" id="UP001304650">
    <property type="component" value="Chromosome"/>
</dbReference>
<sequence length="56" mass="6761">MKDQPVFENLRDKYADEDRAKLVMLQLRTLMGQKQKKKWYQKLNKSTKTQPSSWSD</sequence>